<dbReference type="GO" id="GO:0005802">
    <property type="term" value="C:trans-Golgi network"/>
    <property type="evidence" value="ECO:0007669"/>
    <property type="project" value="TreeGrafter"/>
</dbReference>
<dbReference type="GO" id="GO:0004430">
    <property type="term" value="F:1-phosphatidylinositol 4-kinase activity"/>
    <property type="evidence" value="ECO:0007669"/>
    <property type="project" value="UniProtKB-EC"/>
</dbReference>
<dbReference type="Gene3D" id="2.20.25.20">
    <property type="match status" value="1"/>
</dbReference>
<accession>A0AAW0D403</accession>
<dbReference type="InterPro" id="IPR039756">
    <property type="entry name" value="Lsb6/PI4K2"/>
</dbReference>
<feature type="compositionally biased region" description="Polar residues" evidence="12">
    <location>
        <begin position="471"/>
        <end position="489"/>
    </location>
</feature>
<dbReference type="Gene3D" id="1.10.1820.10">
    <property type="entry name" value="protein kinase ck2 holoenzyme, chain C, domain 1"/>
    <property type="match status" value="1"/>
</dbReference>
<name>A0AAW0D403_9AGAR</name>
<dbReference type="InterPro" id="IPR035991">
    <property type="entry name" value="Casein_kinase_II_beta-like"/>
</dbReference>
<keyword evidence="11" id="KW-0175">Coiled coil</keyword>
<evidence type="ECO:0000256" key="1">
    <source>
        <dbReference type="ARBA" id="ARBA00004236"/>
    </source>
</evidence>
<evidence type="ECO:0000313" key="15">
    <source>
        <dbReference type="Proteomes" id="UP001383192"/>
    </source>
</evidence>
<keyword evidence="15" id="KW-1185">Reference proteome</keyword>
<dbReference type="EMBL" id="JAYKXP010000024">
    <property type="protein sequence ID" value="KAK7045573.1"/>
    <property type="molecule type" value="Genomic_DNA"/>
</dbReference>
<dbReference type="PRINTS" id="PR00472">
    <property type="entry name" value="CASNKINASEII"/>
</dbReference>
<reference evidence="14 15" key="1">
    <citation type="submission" date="2024-01" db="EMBL/GenBank/DDBJ databases">
        <title>A draft genome for a cacao thread blight-causing isolate of Paramarasmius palmivorus.</title>
        <authorList>
            <person name="Baruah I.K."/>
            <person name="Bukari Y."/>
            <person name="Amoako-Attah I."/>
            <person name="Meinhardt L.W."/>
            <person name="Bailey B.A."/>
            <person name="Cohen S.P."/>
        </authorList>
    </citation>
    <scope>NUCLEOTIDE SEQUENCE [LARGE SCALE GENOMIC DNA]</scope>
    <source>
        <strain evidence="14 15">GH-12</strain>
    </source>
</reference>
<keyword evidence="7" id="KW-0418">Kinase</keyword>
<evidence type="ECO:0000256" key="7">
    <source>
        <dbReference type="ARBA" id="ARBA00022777"/>
    </source>
</evidence>
<evidence type="ECO:0000256" key="12">
    <source>
        <dbReference type="SAM" id="MobiDB-lite"/>
    </source>
</evidence>
<dbReference type="AlphaFoldDB" id="A0AAW0D403"/>
<dbReference type="EC" id="2.7.1.67" evidence="3"/>
<dbReference type="GO" id="GO:0005768">
    <property type="term" value="C:endosome"/>
    <property type="evidence" value="ECO:0007669"/>
    <property type="project" value="TreeGrafter"/>
</dbReference>
<dbReference type="Proteomes" id="UP001383192">
    <property type="component" value="Unassembled WGS sequence"/>
</dbReference>
<keyword evidence="6" id="KW-0547">Nucleotide-binding</keyword>
<dbReference type="SUPFAM" id="SSF57798">
    <property type="entry name" value="Casein kinase II beta subunit"/>
    <property type="match status" value="1"/>
</dbReference>
<proteinExistence type="inferred from homology"/>
<evidence type="ECO:0000256" key="6">
    <source>
        <dbReference type="ARBA" id="ARBA00022741"/>
    </source>
</evidence>
<evidence type="ECO:0000256" key="9">
    <source>
        <dbReference type="ARBA" id="ARBA00023136"/>
    </source>
</evidence>
<organism evidence="14 15">
    <name type="scientific">Paramarasmius palmivorus</name>
    <dbReference type="NCBI Taxonomy" id="297713"/>
    <lineage>
        <taxon>Eukaryota</taxon>
        <taxon>Fungi</taxon>
        <taxon>Dikarya</taxon>
        <taxon>Basidiomycota</taxon>
        <taxon>Agaricomycotina</taxon>
        <taxon>Agaricomycetes</taxon>
        <taxon>Agaricomycetidae</taxon>
        <taxon>Agaricales</taxon>
        <taxon>Marasmiineae</taxon>
        <taxon>Marasmiaceae</taxon>
        <taxon>Paramarasmius</taxon>
    </lineage>
</organism>
<feature type="compositionally biased region" description="Acidic residues" evidence="12">
    <location>
        <begin position="779"/>
        <end position="792"/>
    </location>
</feature>
<evidence type="ECO:0000256" key="3">
    <source>
        <dbReference type="ARBA" id="ARBA00012169"/>
    </source>
</evidence>
<keyword evidence="9" id="KW-0472">Membrane</keyword>
<dbReference type="PROSITE" id="PS50290">
    <property type="entry name" value="PI3_4_KINASE_3"/>
    <property type="match status" value="1"/>
</dbReference>
<feature type="region of interest" description="Disordered" evidence="12">
    <location>
        <begin position="747"/>
        <end position="811"/>
    </location>
</feature>
<dbReference type="GO" id="GO:0005886">
    <property type="term" value="C:plasma membrane"/>
    <property type="evidence" value="ECO:0007669"/>
    <property type="project" value="UniProtKB-SubCell"/>
</dbReference>
<feature type="compositionally biased region" description="Polar residues" evidence="12">
    <location>
        <begin position="747"/>
        <end position="763"/>
    </location>
</feature>
<comment type="caution">
    <text evidence="14">The sequence shown here is derived from an EMBL/GenBank/DDBJ whole genome shotgun (WGS) entry which is preliminary data.</text>
</comment>
<dbReference type="FunFam" id="2.20.25.20:FF:000002">
    <property type="entry name" value="Casein kinase II subunit beta"/>
    <property type="match status" value="1"/>
</dbReference>
<dbReference type="PANTHER" id="PTHR12865">
    <property type="entry name" value="PHOSPHATIDYLINOSITOL 4-KINASE TYPE-II"/>
    <property type="match status" value="1"/>
</dbReference>
<keyword evidence="8" id="KW-0067">ATP-binding</keyword>
<dbReference type="InterPro" id="IPR016149">
    <property type="entry name" value="Casein_kin_II_reg-sub_N"/>
</dbReference>
<evidence type="ECO:0000256" key="4">
    <source>
        <dbReference type="ARBA" id="ARBA00022475"/>
    </source>
</evidence>
<keyword evidence="5 14" id="KW-0808">Transferase</keyword>
<keyword evidence="4" id="KW-1003">Cell membrane</keyword>
<dbReference type="GO" id="GO:0019887">
    <property type="term" value="F:protein kinase regulator activity"/>
    <property type="evidence" value="ECO:0007669"/>
    <property type="project" value="InterPro"/>
</dbReference>
<comment type="similarity">
    <text evidence="2">Belongs to the casein kinase 2 subunit beta family.</text>
</comment>
<dbReference type="SMART" id="SM01085">
    <property type="entry name" value="CK_II_beta"/>
    <property type="match status" value="1"/>
</dbReference>
<dbReference type="GO" id="GO:0007032">
    <property type="term" value="P:endosome organization"/>
    <property type="evidence" value="ECO:0007669"/>
    <property type="project" value="TreeGrafter"/>
</dbReference>
<evidence type="ECO:0000256" key="8">
    <source>
        <dbReference type="ARBA" id="ARBA00022840"/>
    </source>
</evidence>
<comment type="subcellular location">
    <subcellularLocation>
        <location evidence="1">Cell membrane</location>
    </subcellularLocation>
</comment>
<gene>
    <name evidence="14" type="primary">lsb6</name>
    <name evidence="14" type="ORF">VNI00_007405</name>
</gene>
<evidence type="ECO:0000256" key="5">
    <source>
        <dbReference type="ARBA" id="ARBA00022679"/>
    </source>
</evidence>
<dbReference type="GO" id="GO:0000329">
    <property type="term" value="C:fungal-type vacuole membrane"/>
    <property type="evidence" value="ECO:0007669"/>
    <property type="project" value="TreeGrafter"/>
</dbReference>
<dbReference type="GO" id="GO:0007030">
    <property type="term" value="P:Golgi organization"/>
    <property type="evidence" value="ECO:0007669"/>
    <property type="project" value="TreeGrafter"/>
</dbReference>
<dbReference type="Pfam" id="PF00454">
    <property type="entry name" value="PI3_PI4_kinase"/>
    <property type="match status" value="1"/>
</dbReference>
<feature type="coiled-coil region" evidence="11">
    <location>
        <begin position="701"/>
        <end position="728"/>
    </location>
</feature>
<dbReference type="PANTHER" id="PTHR12865:SF1">
    <property type="entry name" value="PHOSPHATIDYLINOSITOL 4-KINASE TYPE 2"/>
    <property type="match status" value="1"/>
</dbReference>
<evidence type="ECO:0000256" key="2">
    <source>
        <dbReference type="ARBA" id="ARBA00006941"/>
    </source>
</evidence>
<feature type="domain" description="PI3K/PI4K catalytic" evidence="13">
    <location>
        <begin position="181"/>
        <end position="615"/>
    </location>
</feature>
<evidence type="ECO:0000259" key="13">
    <source>
        <dbReference type="PROSITE" id="PS50290"/>
    </source>
</evidence>
<evidence type="ECO:0000256" key="10">
    <source>
        <dbReference type="ARBA" id="ARBA00045899"/>
    </source>
</evidence>
<feature type="region of interest" description="Disordered" evidence="12">
    <location>
        <begin position="1065"/>
        <end position="1084"/>
    </location>
</feature>
<feature type="region of interest" description="Disordered" evidence="12">
    <location>
        <begin position="56"/>
        <end position="96"/>
    </location>
</feature>
<protein>
    <recommendedName>
        <fullName evidence="3">1-phosphatidylinositol 4-kinase</fullName>
        <ecNumber evidence="3">2.7.1.67</ecNumber>
    </recommendedName>
</protein>
<feature type="region of interest" description="Disordered" evidence="12">
    <location>
        <begin position="627"/>
        <end position="680"/>
    </location>
</feature>
<dbReference type="GO" id="GO:0005524">
    <property type="term" value="F:ATP binding"/>
    <property type="evidence" value="ECO:0007669"/>
    <property type="project" value="UniProtKB-KW"/>
</dbReference>
<evidence type="ECO:0000313" key="14">
    <source>
        <dbReference type="EMBL" id="KAK7045573.1"/>
    </source>
</evidence>
<dbReference type="InterPro" id="IPR000704">
    <property type="entry name" value="Casein_kinase_II_reg-sub"/>
</dbReference>
<comment type="function">
    <text evidence="10">Regulatory subunit of casein kinase II/CK2. As part of the kinase complex regulates the basal catalytic activity of the alpha subunit a constitutively active serine/threonine-protein kinase that phosphorylates a large number of substrates containing acidic residues C-terminal to the phosphorylated serine or threonine.</text>
</comment>
<dbReference type="InterPro" id="IPR000403">
    <property type="entry name" value="PI3/4_kinase_cat_dom"/>
</dbReference>
<dbReference type="GO" id="GO:0005956">
    <property type="term" value="C:protein kinase CK2 complex"/>
    <property type="evidence" value="ECO:0007669"/>
    <property type="project" value="InterPro"/>
</dbReference>
<sequence length="1149" mass="128944">MDVIVIQWFRCLRLRGGAAGSTGEKCDRYITATQSFLEPFPRYWLVETGFPPKLSMPRAGYQPLSQTGDDDDVADLEAQSSNPPPTRGLRRAGRPGHIDLTKLDNAFKRWTESIAQKVKRKKKVTNQHARKPIHRSVFEPAIPASSTAKPLVIKTLDHNPPMTQAEFDALVQSVKSAIAEGIHPKMITKGSSGSYFARAKDEDGRVRTVAVFKPKDEEPYGRLNPKTTKWIHRQFRWIIPFGRACLIPNLSYISEAAASLLDERLGLHIVPPTRLVSLSSPAFFYDWLDRSAAKKGKPLPEKIGSMQFFLHGYTDASDFLRKHPWPGRSIADTFDDSTHRQGGFSKRFLSAIKVVCGRTGDTDDLYDDYEDERLFDATEANNGSGMFYWSPALQQSFREELEKLVILGKNLRPRHYLMLNTDRGADNYMIKYCEGETEKHLIDVAPTRSMRGEMPQMSELRRAESSSSAAQGNAQPSMTPSASYSTSCPETGDYRHKPHIHIAAIDNSLSFPHEHPQGWRSYTYGWLYLPVNLVGRPFSEKTRNHFLPILTSKAWWEETTYQLQKLFAIDPDFNLKMFRRQLAVIKGQAWNIVQSLKHADEGPLELTRRTKALVWDDEIEIDVADLDDANTEDPLSPQPEVGPASPKLSISSVPVSRPRPRRQSSGGDFPPPMRRTSTDARPVPFATKFQKIHPGTTGVTMLEHLERLDAVEAKLQRLTIQEEADEMEVDVGEARSAPIKAVVESVLTETASETPGPSSVQAAPTSPFSPPGSPTLDPVQEDDADSVTEEDLVALSKSTSHVEGPSRHTRWASEMSRRGMEWLPEEQDTPTLQPVIVESRPHFASENQKLIEMAYRAVEEVSTGSDSDYSSSVGILIHVFDALKEQELDIDEDFILDRFNLTGLNNEVANYPQALDLITDQLGWKVVWLENISQTDAGIDDEVQDELRGSLDVQARLLYGLIHARWIVTARGLSKMVEKYKRAEFGRCPRVLCHSQPLLPVGLTDIPYEKSVKLYCGRCEDIYSPKSSRHGSIDGAYFGTTFPHLLFLVYPTLIPSKSGVSDIVSGNASSSDKGIEGRTRRRGVKEDMQEIPVEGGGETISTASVALKAERYRPKIYGFQVNEIAKLQRWQEAVRDRQVARLEELEEQS</sequence>
<feature type="region of interest" description="Disordered" evidence="12">
    <location>
        <begin position="455"/>
        <end position="490"/>
    </location>
</feature>
<dbReference type="Pfam" id="PF01214">
    <property type="entry name" value="CK_II_beta"/>
    <property type="match status" value="1"/>
</dbReference>
<evidence type="ECO:0000256" key="11">
    <source>
        <dbReference type="SAM" id="Coils"/>
    </source>
</evidence>
<feature type="compositionally biased region" description="Basic and acidic residues" evidence="12">
    <location>
        <begin position="1073"/>
        <end position="1084"/>
    </location>
</feature>
<dbReference type="GO" id="GO:0046854">
    <property type="term" value="P:phosphatidylinositol phosphate biosynthetic process"/>
    <property type="evidence" value="ECO:0007669"/>
    <property type="project" value="TreeGrafter"/>
</dbReference>